<dbReference type="PANTHER" id="PTHR31274">
    <property type="entry name" value="PROTEIN ECM3"/>
    <property type="match status" value="1"/>
</dbReference>
<proteinExistence type="predicted"/>
<keyword evidence="3" id="KW-1185">Reference proteome</keyword>
<keyword evidence="1" id="KW-0812">Transmembrane</keyword>
<dbReference type="PANTHER" id="PTHR31274:SF1">
    <property type="entry name" value="AGL149CP"/>
    <property type="match status" value="1"/>
</dbReference>
<comment type="caution">
    <text evidence="2">The sequence shown here is derived from an EMBL/GenBank/DDBJ whole genome shotgun (WGS) entry which is preliminary data.</text>
</comment>
<keyword evidence="1" id="KW-0472">Membrane</keyword>
<evidence type="ECO:0000313" key="2">
    <source>
        <dbReference type="EMBL" id="KAJ7087905.1"/>
    </source>
</evidence>
<gene>
    <name evidence="2" type="ORF">B0H15DRAFT_1022512</name>
</gene>
<accession>A0AAD6U2C2</accession>
<feature type="transmembrane region" description="Helical" evidence="1">
    <location>
        <begin position="44"/>
        <end position="63"/>
    </location>
</feature>
<dbReference type="EMBL" id="JARJCN010000027">
    <property type="protein sequence ID" value="KAJ7087905.1"/>
    <property type="molecule type" value="Genomic_DNA"/>
</dbReference>
<evidence type="ECO:0000313" key="3">
    <source>
        <dbReference type="Proteomes" id="UP001222325"/>
    </source>
</evidence>
<dbReference type="AlphaFoldDB" id="A0AAD6U2C2"/>
<dbReference type="Proteomes" id="UP001222325">
    <property type="component" value="Unassembled WGS sequence"/>
</dbReference>
<evidence type="ECO:0000256" key="1">
    <source>
        <dbReference type="SAM" id="Phobius"/>
    </source>
</evidence>
<protein>
    <submittedName>
        <fullName evidence="2">Uncharacterized protein</fullName>
    </submittedName>
</protein>
<dbReference type="InterPro" id="IPR040254">
    <property type="entry name" value="Ecm3-like"/>
</dbReference>
<name>A0AAD6U2C2_9AGAR</name>
<reference evidence="2" key="1">
    <citation type="submission" date="2023-03" db="EMBL/GenBank/DDBJ databases">
        <title>Massive genome expansion in bonnet fungi (Mycena s.s.) driven by repeated elements and novel gene families across ecological guilds.</title>
        <authorList>
            <consortium name="Lawrence Berkeley National Laboratory"/>
            <person name="Harder C.B."/>
            <person name="Miyauchi S."/>
            <person name="Viragh M."/>
            <person name="Kuo A."/>
            <person name="Thoen E."/>
            <person name="Andreopoulos B."/>
            <person name="Lu D."/>
            <person name="Skrede I."/>
            <person name="Drula E."/>
            <person name="Henrissat B."/>
            <person name="Morin E."/>
            <person name="Kohler A."/>
            <person name="Barry K."/>
            <person name="LaButti K."/>
            <person name="Morin E."/>
            <person name="Salamov A."/>
            <person name="Lipzen A."/>
            <person name="Mereny Z."/>
            <person name="Hegedus B."/>
            <person name="Baldrian P."/>
            <person name="Stursova M."/>
            <person name="Weitz H."/>
            <person name="Taylor A."/>
            <person name="Grigoriev I.V."/>
            <person name="Nagy L.G."/>
            <person name="Martin F."/>
            <person name="Kauserud H."/>
        </authorList>
    </citation>
    <scope>NUCLEOTIDE SEQUENCE</scope>
    <source>
        <strain evidence="2">CBHHK173m</strain>
    </source>
</reference>
<sequence>MTSPAPTTVAFDLTDALHTIDPLLSTVNPRIIVRSVWARRRQTIYTNLHIFLPGSVAILGLFVEIEGTHIHPAPDGQPPLAFLLDATSFIGAASASANGSLGKMLITPVLGVLFCKGLVHINLISREDKVLQFVLLTSPPTATTQVFVAQVYSGTGSAEHLSAFLITQYILMLPSMSAPTVYTL</sequence>
<organism evidence="2 3">
    <name type="scientific">Mycena belliarum</name>
    <dbReference type="NCBI Taxonomy" id="1033014"/>
    <lineage>
        <taxon>Eukaryota</taxon>
        <taxon>Fungi</taxon>
        <taxon>Dikarya</taxon>
        <taxon>Basidiomycota</taxon>
        <taxon>Agaricomycotina</taxon>
        <taxon>Agaricomycetes</taxon>
        <taxon>Agaricomycetidae</taxon>
        <taxon>Agaricales</taxon>
        <taxon>Marasmiineae</taxon>
        <taxon>Mycenaceae</taxon>
        <taxon>Mycena</taxon>
    </lineage>
</organism>
<keyword evidence="1" id="KW-1133">Transmembrane helix</keyword>